<feature type="chain" id="PRO_5028972847" evidence="2">
    <location>
        <begin position="20"/>
        <end position="595"/>
    </location>
</feature>
<evidence type="ECO:0000313" key="4">
    <source>
        <dbReference type="WBParaSite" id="Pan_g2075.t1"/>
    </source>
</evidence>
<organism evidence="3 4">
    <name type="scientific">Panagrellus redivivus</name>
    <name type="common">Microworm</name>
    <dbReference type="NCBI Taxonomy" id="6233"/>
    <lineage>
        <taxon>Eukaryota</taxon>
        <taxon>Metazoa</taxon>
        <taxon>Ecdysozoa</taxon>
        <taxon>Nematoda</taxon>
        <taxon>Chromadorea</taxon>
        <taxon>Rhabditida</taxon>
        <taxon>Tylenchina</taxon>
        <taxon>Panagrolaimomorpha</taxon>
        <taxon>Panagrolaimoidea</taxon>
        <taxon>Panagrolaimidae</taxon>
        <taxon>Panagrellus</taxon>
    </lineage>
</organism>
<keyword evidence="2" id="KW-0732">Signal</keyword>
<dbReference type="Proteomes" id="UP000492821">
    <property type="component" value="Unassembled WGS sequence"/>
</dbReference>
<dbReference type="WBParaSite" id="Pan_g2075.t1">
    <property type="protein sequence ID" value="Pan_g2075.t1"/>
    <property type="gene ID" value="Pan_g2075"/>
</dbReference>
<feature type="signal peptide" evidence="2">
    <location>
        <begin position="1"/>
        <end position="19"/>
    </location>
</feature>
<feature type="region of interest" description="Disordered" evidence="1">
    <location>
        <begin position="251"/>
        <end position="277"/>
    </location>
</feature>
<keyword evidence="3" id="KW-1185">Reference proteome</keyword>
<evidence type="ECO:0000313" key="3">
    <source>
        <dbReference type="Proteomes" id="UP000492821"/>
    </source>
</evidence>
<accession>A0A7E4VH05</accession>
<proteinExistence type="predicted"/>
<dbReference type="AlphaFoldDB" id="A0A7E4VH05"/>
<name>A0A7E4VH05_PANRE</name>
<evidence type="ECO:0000256" key="2">
    <source>
        <dbReference type="SAM" id="SignalP"/>
    </source>
</evidence>
<protein>
    <submittedName>
        <fullName evidence="4">Uncharacterized protein</fullName>
    </submittedName>
</protein>
<sequence length="595" mass="65825">MKLLYFCVLFGVLFYVSEARKKHHESEEEEEETPGNAAMDRLAMNLAGAFVKSIFPEMDRSGSAPAPNPQQTIAAGSSAQVISNNPNEIRRAPQHQQLFQEASGPAFEALNGFNSRYGAQGGPASSVLSAVNSPNYGLQLPQEFGSSGGGSGGPPLPTALLADMMPTIPNVMNVGSGGVEAINAAKRQQYLLELAKHQREVNDYSAKQMAYLDAQRRYNQQMTDHQAGAALLIQQQQQDFLSKMQNKYAGFDEHDQPKRGNPLTDSEIPDDGFPDLQTGAKVLHRAKSPAKQHAVRTAAAEAFEKAHKEEDNREQYASVKVLKAFFKKHYGIEIPDDGEINKLTPEERETLQMVKDHLVSEAEHGVTEGVLKTMEKFSEKVSPTILPEGDSLDKELASLNDDNDDECIKCKRVSYKKLKGSWTQIYGNPAVMKETYGTILSLLKMSDIDSTRQTADLTDRHASCVGMKIGSAKAGVAPLKFFFRDDGYDEDLHEMSGDFVVLSPKEVKLNTPYMENKMCVVKAGPSEESRFEYIIVADTSGSNKCRNYQVFARNFEDFKLRHFDDVADFMKTEVIDDEALPVAALPKPEQCQDIA</sequence>
<evidence type="ECO:0000256" key="1">
    <source>
        <dbReference type="SAM" id="MobiDB-lite"/>
    </source>
</evidence>
<reference evidence="3" key="1">
    <citation type="journal article" date="2013" name="Genetics">
        <title>The draft genome and transcriptome of Panagrellus redivivus are shaped by the harsh demands of a free-living lifestyle.</title>
        <authorList>
            <person name="Srinivasan J."/>
            <person name="Dillman A.R."/>
            <person name="Macchietto M.G."/>
            <person name="Heikkinen L."/>
            <person name="Lakso M."/>
            <person name="Fracchia K.M."/>
            <person name="Antoshechkin I."/>
            <person name="Mortazavi A."/>
            <person name="Wong G."/>
            <person name="Sternberg P.W."/>
        </authorList>
    </citation>
    <scope>NUCLEOTIDE SEQUENCE [LARGE SCALE GENOMIC DNA]</scope>
    <source>
        <strain evidence="3">MT8872</strain>
    </source>
</reference>
<reference evidence="4" key="2">
    <citation type="submission" date="2020-10" db="UniProtKB">
        <authorList>
            <consortium name="WormBaseParasite"/>
        </authorList>
    </citation>
    <scope>IDENTIFICATION</scope>
</reference>